<keyword evidence="2" id="KW-1185">Reference proteome</keyword>
<name>A0A3E1Y6W4_9BACT</name>
<evidence type="ECO:0000313" key="1">
    <source>
        <dbReference type="EMBL" id="RFS20493.1"/>
    </source>
</evidence>
<proteinExistence type="predicted"/>
<dbReference type="AlphaFoldDB" id="A0A3E1Y6W4"/>
<sequence length="202" mass="22993">MRNDFLSIISGLRPFINQMERSYSPASLGENILFQYQFKKTKKSLAEMPFQYISVTDKRSIIFLFLNGKTILQRIKPSLQYCKPNNYYLIGAGTKGRNGTINGQPKRSVIAYDNVMFVETIREIPKICLFAYETVRNDAKSGMTVCPPYPLSVYPKMAQNVYEKHGNSSATKTQVLIKQEFVRGSTGCSNSNAYTCNFLRMV</sequence>
<reference evidence="1 2" key="1">
    <citation type="submission" date="2018-07" db="EMBL/GenBank/DDBJ databases">
        <title>Chitinophaga K2CV101002-2 sp. nov., isolated from a monsoon evergreen broad-leaved forest soil.</title>
        <authorList>
            <person name="Lv Y."/>
        </authorList>
    </citation>
    <scope>NUCLEOTIDE SEQUENCE [LARGE SCALE GENOMIC DNA]</scope>
    <source>
        <strain evidence="1 2">GDMCC 1.1288</strain>
    </source>
</reference>
<dbReference type="Proteomes" id="UP000260644">
    <property type="component" value="Unassembled WGS sequence"/>
</dbReference>
<evidence type="ECO:0000313" key="2">
    <source>
        <dbReference type="Proteomes" id="UP000260644"/>
    </source>
</evidence>
<dbReference type="EMBL" id="QPMM01000010">
    <property type="protein sequence ID" value="RFS20493.1"/>
    <property type="molecule type" value="Genomic_DNA"/>
</dbReference>
<comment type="caution">
    <text evidence="1">The sequence shown here is derived from an EMBL/GenBank/DDBJ whole genome shotgun (WGS) entry which is preliminary data.</text>
</comment>
<protein>
    <submittedName>
        <fullName evidence="1">Uncharacterized protein</fullName>
    </submittedName>
</protein>
<organism evidence="1 2">
    <name type="scientific">Chitinophaga silvatica</name>
    <dbReference type="NCBI Taxonomy" id="2282649"/>
    <lineage>
        <taxon>Bacteria</taxon>
        <taxon>Pseudomonadati</taxon>
        <taxon>Bacteroidota</taxon>
        <taxon>Chitinophagia</taxon>
        <taxon>Chitinophagales</taxon>
        <taxon>Chitinophagaceae</taxon>
        <taxon>Chitinophaga</taxon>
    </lineage>
</organism>
<accession>A0A3E1Y6W4</accession>
<dbReference type="RefSeq" id="WP_116977214.1">
    <property type="nucleotide sequence ID" value="NZ_QPMM01000010.1"/>
</dbReference>
<gene>
    <name evidence="1" type="ORF">DVR12_18160</name>
</gene>